<evidence type="ECO:0000256" key="1">
    <source>
        <dbReference type="ARBA" id="ARBA00001478"/>
    </source>
</evidence>
<accession>A0A2K3NTC2</accession>
<dbReference type="EMBL" id="ASHM01001232">
    <property type="protein sequence ID" value="PNY06290.1"/>
    <property type="molecule type" value="Genomic_DNA"/>
</dbReference>
<dbReference type="PANTHER" id="PTHR46083:SF3">
    <property type="entry name" value="UDP-GLYCOSYLTRANSFERASE SUPERFAMILY PROTEIN"/>
    <property type="match status" value="1"/>
</dbReference>
<dbReference type="SUPFAM" id="SSF53756">
    <property type="entry name" value="UDP-Glycosyltransferase/glycogen phosphorylase"/>
    <property type="match status" value="1"/>
</dbReference>
<comment type="caution">
    <text evidence="3">The sequence shown here is derived from an EMBL/GenBank/DDBJ whole genome shotgun (WGS) entry which is preliminary data.</text>
</comment>
<name>A0A2K3NTC2_TRIPR</name>
<proteinExistence type="predicted"/>
<dbReference type="PANTHER" id="PTHR46083">
    <property type="match status" value="1"/>
</dbReference>
<dbReference type="Gene3D" id="3.40.50.2000">
    <property type="entry name" value="Glycogen Phosphorylase B"/>
    <property type="match status" value="2"/>
</dbReference>
<dbReference type="EC" id="2.4.1.21" evidence="2"/>
<dbReference type="AlphaFoldDB" id="A0A2K3NTC2"/>
<organism evidence="3 4">
    <name type="scientific">Trifolium pratense</name>
    <name type="common">Red clover</name>
    <dbReference type="NCBI Taxonomy" id="57577"/>
    <lineage>
        <taxon>Eukaryota</taxon>
        <taxon>Viridiplantae</taxon>
        <taxon>Streptophyta</taxon>
        <taxon>Embryophyta</taxon>
        <taxon>Tracheophyta</taxon>
        <taxon>Spermatophyta</taxon>
        <taxon>Magnoliopsida</taxon>
        <taxon>eudicotyledons</taxon>
        <taxon>Gunneridae</taxon>
        <taxon>Pentapetalae</taxon>
        <taxon>rosids</taxon>
        <taxon>fabids</taxon>
        <taxon>Fabales</taxon>
        <taxon>Fabaceae</taxon>
        <taxon>Papilionoideae</taxon>
        <taxon>50 kb inversion clade</taxon>
        <taxon>NPAAA clade</taxon>
        <taxon>Hologalegina</taxon>
        <taxon>IRL clade</taxon>
        <taxon>Trifolieae</taxon>
        <taxon>Trifolium</taxon>
    </lineage>
</organism>
<evidence type="ECO:0000313" key="4">
    <source>
        <dbReference type="Proteomes" id="UP000236291"/>
    </source>
</evidence>
<evidence type="ECO:0000313" key="3">
    <source>
        <dbReference type="EMBL" id="PNY06290.1"/>
    </source>
</evidence>
<dbReference type="Proteomes" id="UP000236291">
    <property type="component" value="Unassembled WGS sequence"/>
</dbReference>
<dbReference type="STRING" id="57577.A0A2K3NTC2"/>
<reference evidence="3 4" key="2">
    <citation type="journal article" date="2017" name="Front. Plant Sci.">
        <title>Gene Classification and Mining of Molecular Markers Useful in Red Clover (Trifolium pratense) Breeding.</title>
        <authorList>
            <person name="Istvanek J."/>
            <person name="Dluhosova J."/>
            <person name="Dluhos P."/>
            <person name="Patkova L."/>
            <person name="Nedelnik J."/>
            <person name="Repkova J."/>
        </authorList>
    </citation>
    <scope>NUCLEOTIDE SEQUENCE [LARGE SCALE GENOMIC DNA]</scope>
    <source>
        <strain evidence="4">cv. Tatra</strain>
        <tissue evidence="3">Young leaves</tissue>
    </source>
</reference>
<protein>
    <recommendedName>
        <fullName evidence="2">starch synthase</fullName>
        <ecNumber evidence="2">2.4.1.21</ecNumber>
    </recommendedName>
</protein>
<sequence>MLHSGLGGTRILLTCHDFNSQGIEKPNKLALCGLDPSSLHRPDRLQDNTNTQFINILKGGVVYSNRVVIMSSIHPKHSIVRNLSHELKPTLNDHEDKLTLAPYGFEKTTWDPSTDYFLPENFNAENINGKAVCKVALLQRLGLSGHSSIILVGCNFPEGADIDEKKMKDIVLNTKQHDVQDPWVDGDILSNLFRLYDLSIDKENKVADMLVEEEGVRRVNWRWRRNLFQWEEEMAEVCSGLVLSVDSKEEDEDIWLWGGERYSVKNAYLYLTEGEKEDQGWAKEFIFMETSERPTLNQALESLQKELKVAPTLS</sequence>
<evidence type="ECO:0000256" key="2">
    <source>
        <dbReference type="ARBA" id="ARBA00012588"/>
    </source>
</evidence>
<dbReference type="ExpressionAtlas" id="A0A2K3NTC2">
    <property type="expression patterns" value="baseline"/>
</dbReference>
<comment type="catalytic activity">
    <reaction evidence="1">
        <text>[(1-&gt;4)-alpha-D-glucosyl](n) + ADP-alpha-D-glucose = [(1-&gt;4)-alpha-D-glucosyl](n+1) + ADP + H(+)</text>
        <dbReference type="Rhea" id="RHEA:18189"/>
        <dbReference type="Rhea" id="RHEA-COMP:9584"/>
        <dbReference type="Rhea" id="RHEA-COMP:9587"/>
        <dbReference type="ChEBI" id="CHEBI:15378"/>
        <dbReference type="ChEBI" id="CHEBI:15444"/>
        <dbReference type="ChEBI" id="CHEBI:57498"/>
        <dbReference type="ChEBI" id="CHEBI:456216"/>
        <dbReference type="EC" id="2.4.1.21"/>
    </reaction>
</comment>
<gene>
    <name evidence="3" type="ORF">L195_g002753</name>
</gene>
<reference evidence="3 4" key="1">
    <citation type="journal article" date="2014" name="Am. J. Bot.">
        <title>Genome assembly and annotation for red clover (Trifolium pratense; Fabaceae).</title>
        <authorList>
            <person name="Istvanek J."/>
            <person name="Jaros M."/>
            <person name="Krenek A."/>
            <person name="Repkova J."/>
        </authorList>
    </citation>
    <scope>NUCLEOTIDE SEQUENCE [LARGE SCALE GENOMIC DNA]</scope>
    <source>
        <strain evidence="4">cv. Tatra</strain>
        <tissue evidence="3">Young leaves</tissue>
    </source>
</reference>
<dbReference type="GO" id="GO:0009011">
    <property type="term" value="F:alpha-1,4-glucan glucosyltransferase (ADP-glucose donor) activity"/>
    <property type="evidence" value="ECO:0007669"/>
    <property type="project" value="UniProtKB-EC"/>
</dbReference>